<gene>
    <name evidence="5" type="ORF">SORDD16_01852</name>
</gene>
<reference evidence="5 6" key="1">
    <citation type="submission" date="2016-01" db="EMBL/GenBank/DDBJ databases">
        <title>Highly variable Streptococcus oralis are common among viridans streptococci isolated from primates.</title>
        <authorList>
            <person name="Denapaite D."/>
            <person name="Rieger M."/>
            <person name="Koendgen S."/>
            <person name="Brueckner R."/>
            <person name="Ochigava I."/>
            <person name="Kappeler P."/>
            <person name="Maetz-Rensing K."/>
            <person name="Leendertz F."/>
            <person name="Hakenbeck R."/>
        </authorList>
    </citation>
    <scope>NUCLEOTIDE SEQUENCE [LARGE SCALE GENOMIC DNA]</scope>
    <source>
        <strain evidence="5 6">DD16</strain>
    </source>
</reference>
<evidence type="ECO:0000256" key="1">
    <source>
        <dbReference type="ARBA" id="ARBA00022741"/>
    </source>
</evidence>
<dbReference type="Proteomes" id="UP000072653">
    <property type="component" value="Unassembled WGS sequence"/>
</dbReference>
<dbReference type="PATRIC" id="fig|1303.79.peg.2258"/>
<sequence>MRQIESLEAEIEELESQSQVVSEQMLETNDAEKLMELQTELDKISHRQEEAMLEWEELSEQL</sequence>
<dbReference type="AlphaFoldDB" id="A0A139P5D8"/>
<accession>A0A139P5D8</accession>
<name>A0A139P5D8_STROR</name>
<dbReference type="Pfam" id="PF16326">
    <property type="entry name" value="ABC_tran_CTD"/>
    <property type="match status" value="1"/>
</dbReference>
<protein>
    <submittedName>
        <fullName evidence="5">ABC transporter ATP-binding protein</fullName>
    </submittedName>
</protein>
<organism evidence="5 6">
    <name type="scientific">Streptococcus oralis</name>
    <dbReference type="NCBI Taxonomy" id="1303"/>
    <lineage>
        <taxon>Bacteria</taxon>
        <taxon>Bacillati</taxon>
        <taxon>Bacillota</taxon>
        <taxon>Bacilli</taxon>
        <taxon>Lactobacillales</taxon>
        <taxon>Streptococcaceae</taxon>
        <taxon>Streptococcus</taxon>
    </lineage>
</organism>
<comment type="caution">
    <text evidence="5">The sequence shown here is derived from an EMBL/GenBank/DDBJ whole genome shotgun (WGS) entry which is preliminary data.</text>
</comment>
<evidence type="ECO:0000259" key="4">
    <source>
        <dbReference type="Pfam" id="PF16326"/>
    </source>
</evidence>
<feature type="domain" description="ABC transporter Uup C-terminal" evidence="4">
    <location>
        <begin position="2"/>
        <end position="60"/>
    </location>
</feature>
<keyword evidence="2 5" id="KW-0067">ATP-binding</keyword>
<dbReference type="GO" id="GO:0003677">
    <property type="term" value="F:DNA binding"/>
    <property type="evidence" value="ECO:0007669"/>
    <property type="project" value="InterPro"/>
</dbReference>
<evidence type="ECO:0000256" key="3">
    <source>
        <dbReference type="SAM" id="MobiDB-lite"/>
    </source>
</evidence>
<dbReference type="Gene3D" id="1.10.287.380">
    <property type="entry name" value="Valyl-tRNA synthetase, C-terminal domain"/>
    <property type="match status" value="1"/>
</dbReference>
<dbReference type="InterPro" id="IPR037118">
    <property type="entry name" value="Val-tRNA_synth_C_sf"/>
</dbReference>
<dbReference type="GO" id="GO:0005524">
    <property type="term" value="F:ATP binding"/>
    <property type="evidence" value="ECO:0007669"/>
    <property type="project" value="UniProtKB-KW"/>
</dbReference>
<dbReference type="InterPro" id="IPR032524">
    <property type="entry name" value="ABC_tran_C"/>
</dbReference>
<evidence type="ECO:0000313" key="5">
    <source>
        <dbReference type="EMBL" id="KXT83368.1"/>
    </source>
</evidence>
<feature type="compositionally biased region" description="Low complexity" evidence="3">
    <location>
        <begin position="16"/>
        <end position="25"/>
    </location>
</feature>
<proteinExistence type="predicted"/>
<keyword evidence="1" id="KW-0547">Nucleotide-binding</keyword>
<evidence type="ECO:0000256" key="2">
    <source>
        <dbReference type="ARBA" id="ARBA00022840"/>
    </source>
</evidence>
<dbReference type="EMBL" id="LQOB01000419">
    <property type="protein sequence ID" value="KXT83368.1"/>
    <property type="molecule type" value="Genomic_DNA"/>
</dbReference>
<evidence type="ECO:0000313" key="6">
    <source>
        <dbReference type="Proteomes" id="UP000072653"/>
    </source>
</evidence>
<feature type="region of interest" description="Disordered" evidence="3">
    <location>
        <begin position="1"/>
        <end position="25"/>
    </location>
</feature>